<evidence type="ECO:0000256" key="6">
    <source>
        <dbReference type="ARBA" id="ARBA00043993"/>
    </source>
</evidence>
<reference evidence="10 11" key="1">
    <citation type="submission" date="2016-10" db="EMBL/GenBank/DDBJ databases">
        <authorList>
            <person name="de Groot N.N."/>
        </authorList>
    </citation>
    <scope>NUCLEOTIDE SEQUENCE [LARGE SCALE GENOMIC DNA]</scope>
    <source>
        <strain evidence="10 11">DSM 17794</strain>
    </source>
</reference>
<accession>A0A1I4Z6I5</accession>
<feature type="transmembrane region" description="Helical" evidence="7">
    <location>
        <begin position="69"/>
        <end position="87"/>
    </location>
</feature>
<evidence type="ECO:0000313" key="11">
    <source>
        <dbReference type="Proteomes" id="UP000199153"/>
    </source>
</evidence>
<gene>
    <name evidence="10" type="ORF">SAMN05660413_01139</name>
</gene>
<feature type="transmembrane region" description="Helical" evidence="7">
    <location>
        <begin position="495"/>
        <end position="510"/>
    </location>
</feature>
<keyword evidence="3 7" id="KW-0812">Transmembrane</keyword>
<dbReference type="EMBL" id="FOVL01000005">
    <property type="protein sequence ID" value="SFN45894.1"/>
    <property type="molecule type" value="Genomic_DNA"/>
</dbReference>
<dbReference type="PANTHER" id="PTHR30509:SF8">
    <property type="entry name" value="INNER MEMBRANE PROTEIN YCCS"/>
    <property type="match status" value="1"/>
</dbReference>
<evidence type="ECO:0000256" key="3">
    <source>
        <dbReference type="ARBA" id="ARBA00022692"/>
    </source>
</evidence>
<evidence type="ECO:0000256" key="7">
    <source>
        <dbReference type="SAM" id="Phobius"/>
    </source>
</evidence>
<evidence type="ECO:0000259" key="9">
    <source>
        <dbReference type="Pfam" id="PF13515"/>
    </source>
</evidence>
<dbReference type="InterPro" id="IPR032692">
    <property type="entry name" value="YccS_N"/>
</dbReference>
<dbReference type="InterPro" id="IPR049453">
    <property type="entry name" value="Memb_transporter_dom"/>
</dbReference>
<feature type="transmembrane region" description="Helical" evidence="7">
    <location>
        <begin position="402"/>
        <end position="419"/>
    </location>
</feature>
<sequence>MNRIKNYFEDLLKFFRSPDFSKAVILSIAISLPIAVFSYLGNYEIGVALAIGALLSSPSDIQGSFSHKIIGVFLAAILAGMVSLFFGYASVKIWILLPVLALLVFGIAYLAVFGFRASLVAFSGLFAIVLSFANISTALEIWERALLIVLGGLWYLLLSVFWHYLNPKRATEQLLAQALELTGLYLKTRAQLLTETEKRESLKKELFRIQGELNEKHESLRDTLIRSRLNFGNSNYARKRLLIFIELVDILELAIANPVDYDKMEEVFGKKSKMPQKLSSLVDSLALQLDEIAISLQKNSNYTQKEIRDNLEKIETGFSAFRKNLDSNDIKEHMFLLQNLFDYLERQAQKINTIVRILYNLEDRKRVFPKKNEVLKFITPQDYDPKILLENLNLDSTIFRHSLRLAVVVVVGFSIGAYFSLDNAYWILLTIIVIMRPNYGLTKERSKQRIIGTLIGGAIAIGIVFFVKNQIVYAILGLLSLTLAFSLVQRNYKTAAVFITLSIVFIYSLLQPDVYNVIQYRIIDTLVGAGLAALGNLVLWPAWEVKGIKNVMLKSIEANKIYLEEIARFYKVKGDLPVSYKLARKNAFLETGNLNIAFQRMTQEPRSKQKEISGVYEIIGINQTFLAALASLGTYIRNHKTTSASVHFDILVQHTLQNLRNTKNVLSEQEIKRLPDQENTLRAGKALNSNFENLLQRSEARIEDRNSQAGENLQEQLREAHLVINQLNWLLELSEKLQKNITKTRLY</sequence>
<dbReference type="RefSeq" id="WP_245760389.1">
    <property type="nucleotide sequence ID" value="NZ_FOVL01000005.1"/>
</dbReference>
<proteinExistence type="inferred from homology"/>
<keyword evidence="2" id="KW-1003">Cell membrane</keyword>
<feature type="transmembrane region" description="Helical" evidence="7">
    <location>
        <begin position="471"/>
        <end position="488"/>
    </location>
</feature>
<comment type="similarity">
    <text evidence="6">Belongs to the YccS/YhfK family.</text>
</comment>
<dbReference type="AlphaFoldDB" id="A0A1I4Z6I5"/>
<evidence type="ECO:0000313" key="10">
    <source>
        <dbReference type="EMBL" id="SFN45894.1"/>
    </source>
</evidence>
<dbReference type="Proteomes" id="UP000199153">
    <property type="component" value="Unassembled WGS sequence"/>
</dbReference>
<feature type="transmembrane region" description="Helical" evidence="7">
    <location>
        <begin position="20"/>
        <end position="39"/>
    </location>
</feature>
<dbReference type="GO" id="GO:0005886">
    <property type="term" value="C:plasma membrane"/>
    <property type="evidence" value="ECO:0007669"/>
    <property type="project" value="UniProtKB-SubCell"/>
</dbReference>
<comment type="subcellular location">
    <subcellularLocation>
        <location evidence="1">Cell membrane</location>
        <topology evidence="1">Multi-pass membrane protein</topology>
    </subcellularLocation>
</comment>
<keyword evidence="5 7" id="KW-0472">Membrane</keyword>
<dbReference type="Pfam" id="PF13515">
    <property type="entry name" value="FUSC_2"/>
    <property type="match status" value="1"/>
</dbReference>
<feature type="transmembrane region" description="Helical" evidence="7">
    <location>
        <begin position="145"/>
        <end position="165"/>
    </location>
</feature>
<evidence type="ECO:0000259" key="8">
    <source>
        <dbReference type="Pfam" id="PF12805"/>
    </source>
</evidence>
<feature type="transmembrane region" description="Helical" evidence="7">
    <location>
        <begin position="93"/>
        <end position="112"/>
    </location>
</feature>
<feature type="domain" description="Integral membrane bound transporter" evidence="9">
    <location>
        <begin position="413"/>
        <end position="534"/>
    </location>
</feature>
<keyword evidence="11" id="KW-1185">Reference proteome</keyword>
<dbReference type="STRING" id="287099.SAMN05660413_01139"/>
<keyword evidence="4 7" id="KW-1133">Transmembrane helix</keyword>
<feature type="domain" description="Integral membrane protein YccS N-terminal" evidence="8">
    <location>
        <begin position="74"/>
        <end position="346"/>
    </location>
</feature>
<evidence type="ECO:0000256" key="1">
    <source>
        <dbReference type="ARBA" id="ARBA00004651"/>
    </source>
</evidence>
<evidence type="ECO:0000256" key="2">
    <source>
        <dbReference type="ARBA" id="ARBA00022475"/>
    </source>
</evidence>
<protein>
    <submittedName>
        <fullName evidence="10">TIGR01666 family membrane protein</fullName>
    </submittedName>
</protein>
<evidence type="ECO:0000256" key="4">
    <source>
        <dbReference type="ARBA" id="ARBA00022989"/>
    </source>
</evidence>
<feature type="transmembrane region" description="Helical" evidence="7">
    <location>
        <begin position="119"/>
        <end position="139"/>
    </location>
</feature>
<dbReference type="Pfam" id="PF12805">
    <property type="entry name" value="FUSC-like"/>
    <property type="match status" value="1"/>
</dbReference>
<dbReference type="PANTHER" id="PTHR30509">
    <property type="entry name" value="P-HYDROXYBENZOIC ACID EFFLUX PUMP SUBUNIT-RELATED"/>
    <property type="match status" value="1"/>
</dbReference>
<feature type="transmembrane region" description="Helical" evidence="7">
    <location>
        <begin position="522"/>
        <end position="543"/>
    </location>
</feature>
<feature type="transmembrane region" description="Helical" evidence="7">
    <location>
        <begin position="449"/>
        <end position="465"/>
    </location>
</feature>
<organism evidence="10 11">
    <name type="scientific">Salegentibacter flavus</name>
    <dbReference type="NCBI Taxonomy" id="287099"/>
    <lineage>
        <taxon>Bacteria</taxon>
        <taxon>Pseudomonadati</taxon>
        <taxon>Bacteroidota</taxon>
        <taxon>Flavobacteriia</taxon>
        <taxon>Flavobacteriales</taxon>
        <taxon>Flavobacteriaceae</taxon>
        <taxon>Salegentibacter</taxon>
    </lineage>
</organism>
<evidence type="ECO:0000256" key="5">
    <source>
        <dbReference type="ARBA" id="ARBA00023136"/>
    </source>
</evidence>
<name>A0A1I4Z6I5_9FLAO</name>